<keyword evidence="2" id="KW-1185">Reference proteome</keyword>
<dbReference type="EMBL" id="NRHC01000095">
    <property type="protein sequence ID" value="RIY31390.1"/>
    <property type="molecule type" value="Genomic_DNA"/>
</dbReference>
<evidence type="ECO:0000313" key="1">
    <source>
        <dbReference type="EMBL" id="RIY31390.1"/>
    </source>
</evidence>
<sequence length="119" mass="13815">MRNSGYNQKFSVEKTFRFSKTGTNNDRLLVNNEEVLKGRVFCLLISTNVYEIIEKAVAKLPKKFKHSGNPITVSNFLNYLSKINIDEVELSGPKEYPEVKQFLKEINDYLYGVRLTFKN</sequence>
<name>A0A3A1Y1V0_9GAMM</name>
<accession>A0A3A1Y1V0</accession>
<evidence type="ECO:0000313" key="2">
    <source>
        <dbReference type="Proteomes" id="UP000265691"/>
    </source>
</evidence>
<reference evidence="1 2" key="1">
    <citation type="submission" date="2017-08" db="EMBL/GenBank/DDBJ databases">
        <title>Reclassification of Bisgaard taxon 37 and 44.</title>
        <authorList>
            <person name="Christensen H."/>
        </authorList>
    </citation>
    <scope>NUCLEOTIDE SEQUENCE [LARGE SCALE GENOMIC DNA]</scope>
    <source>
        <strain evidence="1 2">B96_3</strain>
    </source>
</reference>
<protein>
    <submittedName>
        <fullName evidence="1">Uncharacterized protein</fullName>
    </submittedName>
</protein>
<dbReference type="AlphaFoldDB" id="A0A3A1Y1V0"/>
<gene>
    <name evidence="1" type="ORF">CKF54_06715</name>
</gene>
<organism evidence="1 2">
    <name type="scientific">Psittacicella hinzii</name>
    <dbReference type="NCBI Taxonomy" id="2028575"/>
    <lineage>
        <taxon>Bacteria</taxon>
        <taxon>Pseudomonadati</taxon>
        <taxon>Pseudomonadota</taxon>
        <taxon>Gammaproteobacteria</taxon>
        <taxon>Pasteurellales</taxon>
        <taxon>Psittacicellaceae</taxon>
        <taxon>Psittacicella</taxon>
    </lineage>
</organism>
<dbReference type="Proteomes" id="UP000265691">
    <property type="component" value="Unassembled WGS sequence"/>
</dbReference>
<dbReference type="OrthoDB" id="9967056at2"/>
<dbReference type="RefSeq" id="WP_119525592.1">
    <property type="nucleotide sequence ID" value="NZ_NRHC01000095.1"/>
</dbReference>
<comment type="caution">
    <text evidence="1">The sequence shown here is derived from an EMBL/GenBank/DDBJ whole genome shotgun (WGS) entry which is preliminary data.</text>
</comment>
<proteinExistence type="predicted"/>